<accession>A0A0G0RC29</accession>
<evidence type="ECO:0000313" key="1">
    <source>
        <dbReference type="EMBL" id="KKR11242.1"/>
    </source>
</evidence>
<evidence type="ECO:0000313" key="2">
    <source>
        <dbReference type="Proteomes" id="UP000034246"/>
    </source>
</evidence>
<name>A0A0G0RC29_9BACT</name>
<dbReference type="AlphaFoldDB" id="A0A0G0RC29"/>
<organism evidence="1 2">
    <name type="scientific">Candidatus Woesebacteria bacterium GW2011_GWA1_39_21</name>
    <dbReference type="NCBI Taxonomy" id="1618550"/>
    <lineage>
        <taxon>Bacteria</taxon>
        <taxon>Candidatus Woeseibacteriota</taxon>
    </lineage>
</organism>
<proteinExistence type="predicted"/>
<reference evidence="1 2" key="1">
    <citation type="journal article" date="2015" name="Nature">
        <title>rRNA introns, odd ribosomes, and small enigmatic genomes across a large radiation of phyla.</title>
        <authorList>
            <person name="Brown C.T."/>
            <person name="Hug L.A."/>
            <person name="Thomas B.C."/>
            <person name="Sharon I."/>
            <person name="Castelle C.J."/>
            <person name="Singh A."/>
            <person name="Wilkins M.J."/>
            <person name="Williams K.H."/>
            <person name="Banfield J.F."/>
        </authorList>
    </citation>
    <scope>NUCLEOTIDE SEQUENCE [LARGE SCALE GENOMIC DNA]</scope>
</reference>
<comment type="caution">
    <text evidence="1">The sequence shown here is derived from an EMBL/GenBank/DDBJ whole genome shotgun (WGS) entry which is preliminary data.</text>
</comment>
<dbReference type="Proteomes" id="UP000034246">
    <property type="component" value="Unassembled WGS sequence"/>
</dbReference>
<dbReference type="EMBL" id="LBWP01000009">
    <property type="protein sequence ID" value="KKR11242.1"/>
    <property type="molecule type" value="Genomic_DNA"/>
</dbReference>
<protein>
    <submittedName>
        <fullName evidence="1">Uncharacterized protein</fullName>
    </submittedName>
</protein>
<gene>
    <name evidence="1" type="ORF">UT39_C0009G0002</name>
</gene>
<sequence length="63" mass="7272">MVYLPGLENLGGEFRPREFESLSHRSLHSLRESASMAQIIVLRTLHGGSLSHRQRLFKLTHHH</sequence>